<comment type="caution">
    <text evidence="3">The sequence shown here is derived from an EMBL/GenBank/DDBJ whole genome shotgun (WGS) entry which is preliminary data.</text>
</comment>
<proteinExistence type="predicted"/>
<reference evidence="3" key="1">
    <citation type="journal article" date="2019" name="Sci. Rep.">
        <title>Draft genome of Tanacetum cinerariifolium, the natural source of mosquito coil.</title>
        <authorList>
            <person name="Yamashiro T."/>
            <person name="Shiraishi A."/>
            <person name="Satake H."/>
            <person name="Nakayama K."/>
        </authorList>
    </citation>
    <scope>NUCLEOTIDE SEQUENCE</scope>
</reference>
<feature type="domain" description="Retrovirus-related Pol polyprotein from transposon TNT 1-94-like beta-barrel" evidence="2">
    <location>
        <begin position="618"/>
        <end position="690"/>
    </location>
</feature>
<sequence length="734" mass="83644">MTTPTVTSSTDSQMHNNIMVAGSRDHLSMLATGRYPQWRSQFLRYIDTRPNGDALRKCILNGPYIPTIVVVQAVAATDDSPAIPEHTTFGSQRMMNVAGARENVGSLVVQQYGIQCFNFKEFGHYAKECRKPKMVKDSVYHKEKMLLCKQAEKGVPLQAEQYDWLADTDEEIDEQELEAHYSYMAKSQEVPTADACTDFEPLEQVQNDTGYNVFANDIQHYEQSESISNTCLVETDDSNVIPDSPDMCDDDIQNDQNDVESDVKRVALANLIANLKLAVDENKKIQKQLKKANTTLAQKTKVIMDLKLKEEHDIDKMVSLEKQLKFLNEIVYKRNQSIQTIHMMAPKVPTYNGKSTFSNPRYLKQAQSEIPCLYAFPYDQCTHANKLIPNGEETLALERESRSKLNKDSVRPYDYSTLNSLYEIFKPPKQELEIQLAHANEIRKTMWRKSFVKYKPNIFKNIELIDNAWVKHTKDQFRALTAKDMDVLIQTCLMPLSLKTQNDTFIFVHELKHEMHADLKPHHKSNQMKDKGVSNNSQVKLKKTQVEDHPRIPSISNKIKSVTACNDSLNSKTSNANAVCATCGKCLVDSDQFACVTKMLNDMNARTKKPNIIQLILFIVDSGCMKHMTGNLKLLCNFVEKYLGTVHFGNDQFAPILGYGDVVQGNITINGFNYVEVLNHNLFSVGQFCDADLEVAFQKSTCFVIDLQGNDLFICKGYHFHHIHDHRKSKEEDR</sequence>
<dbReference type="InterPro" id="IPR054722">
    <property type="entry name" value="PolX-like_BBD"/>
</dbReference>
<accession>A0A699HDE3</accession>
<evidence type="ECO:0000256" key="1">
    <source>
        <dbReference type="SAM" id="Coils"/>
    </source>
</evidence>
<name>A0A699HDE3_TANCI</name>
<keyword evidence="1" id="KW-0175">Coiled coil</keyword>
<protein>
    <submittedName>
        <fullName evidence="3">Integrase, catalytic region, zinc finger, CCHC-type, peptidase aspartic, catalytic</fullName>
    </submittedName>
</protein>
<dbReference type="EMBL" id="BKCJ010145098">
    <property type="protein sequence ID" value="GEY00712.1"/>
    <property type="molecule type" value="Genomic_DNA"/>
</dbReference>
<dbReference type="InterPro" id="IPR036875">
    <property type="entry name" value="Znf_CCHC_sf"/>
</dbReference>
<evidence type="ECO:0000313" key="3">
    <source>
        <dbReference type="EMBL" id="GEY00712.1"/>
    </source>
</evidence>
<dbReference type="GO" id="GO:0003676">
    <property type="term" value="F:nucleic acid binding"/>
    <property type="evidence" value="ECO:0007669"/>
    <property type="project" value="InterPro"/>
</dbReference>
<dbReference type="SUPFAM" id="SSF57756">
    <property type="entry name" value="Retrovirus zinc finger-like domains"/>
    <property type="match status" value="1"/>
</dbReference>
<gene>
    <name evidence="3" type="ORF">Tci_372686</name>
</gene>
<organism evidence="3">
    <name type="scientific">Tanacetum cinerariifolium</name>
    <name type="common">Dalmatian daisy</name>
    <name type="synonym">Chrysanthemum cinerariifolium</name>
    <dbReference type="NCBI Taxonomy" id="118510"/>
    <lineage>
        <taxon>Eukaryota</taxon>
        <taxon>Viridiplantae</taxon>
        <taxon>Streptophyta</taxon>
        <taxon>Embryophyta</taxon>
        <taxon>Tracheophyta</taxon>
        <taxon>Spermatophyta</taxon>
        <taxon>Magnoliopsida</taxon>
        <taxon>eudicotyledons</taxon>
        <taxon>Gunneridae</taxon>
        <taxon>Pentapetalae</taxon>
        <taxon>asterids</taxon>
        <taxon>campanulids</taxon>
        <taxon>Asterales</taxon>
        <taxon>Asteraceae</taxon>
        <taxon>Asteroideae</taxon>
        <taxon>Anthemideae</taxon>
        <taxon>Anthemidinae</taxon>
        <taxon>Tanacetum</taxon>
    </lineage>
</organism>
<evidence type="ECO:0000259" key="2">
    <source>
        <dbReference type="Pfam" id="PF22936"/>
    </source>
</evidence>
<dbReference type="AlphaFoldDB" id="A0A699HDE3"/>
<dbReference type="GO" id="GO:0008270">
    <property type="term" value="F:zinc ion binding"/>
    <property type="evidence" value="ECO:0007669"/>
    <property type="project" value="InterPro"/>
</dbReference>
<dbReference type="Pfam" id="PF22936">
    <property type="entry name" value="Pol_BBD"/>
    <property type="match status" value="1"/>
</dbReference>
<feature type="coiled-coil region" evidence="1">
    <location>
        <begin position="268"/>
        <end position="302"/>
    </location>
</feature>